<keyword evidence="3" id="KW-0067">ATP-binding</keyword>
<evidence type="ECO:0000256" key="1">
    <source>
        <dbReference type="ARBA" id="ARBA00010871"/>
    </source>
</evidence>
<evidence type="ECO:0000313" key="6">
    <source>
        <dbReference type="Proteomes" id="UP000178127"/>
    </source>
</evidence>
<dbReference type="InterPro" id="IPR011095">
    <property type="entry name" value="Dala_Dala_lig_C"/>
</dbReference>
<dbReference type="PANTHER" id="PTHR23132:SF23">
    <property type="entry name" value="D-ALANINE--D-ALANINE LIGASE B"/>
    <property type="match status" value="1"/>
</dbReference>
<dbReference type="SUPFAM" id="SSF56059">
    <property type="entry name" value="Glutathione synthetase ATP-binding domain-like"/>
    <property type="match status" value="1"/>
</dbReference>
<evidence type="ECO:0000259" key="4">
    <source>
        <dbReference type="PROSITE" id="PS50975"/>
    </source>
</evidence>
<dbReference type="Pfam" id="PF07478">
    <property type="entry name" value="Dala_Dala_lig_C"/>
    <property type="match status" value="1"/>
</dbReference>
<dbReference type="AlphaFoldDB" id="A0A1F4VBV6"/>
<proteinExistence type="inferred from homology"/>
<gene>
    <name evidence="5" type="ORF">A3D91_03640</name>
</gene>
<dbReference type="InterPro" id="IPR011761">
    <property type="entry name" value="ATP-grasp"/>
</dbReference>
<sequence length="341" mass="38017">MNAPESSEPPLAGRKLVVLYTNPDVLEGEELKEITDSVKLMKKDLEDLGVKTVFIPVVNTVEEAVKDFDPENTVIFNWCEQFKDITNSFQMIPPPLDKLGFVYTGADAVKLELTQDKAKTKEVLIKNGVSTPASKVYEKGGEVLNGWKAFPALVKPVYEHSSYGITTDSIVDNPEQLKKQVEKINKKYSGGAIVEDFIDGPEYNVAIWGNNSPEALPISAIDYSVFNDYHDRLCNYDAKWVPGSKHYQNINPVCPPEIDSELQKTIEEEALKAYKALGCRDYGRIDIRVRGRVPYVLDVNTNPDVSIEGGFMRSAKTAGYSYGETVLKICEIALARINSHN</sequence>
<evidence type="ECO:0000256" key="3">
    <source>
        <dbReference type="PROSITE-ProRule" id="PRU00409"/>
    </source>
</evidence>
<evidence type="ECO:0000313" key="5">
    <source>
        <dbReference type="EMBL" id="OGC54675.1"/>
    </source>
</evidence>
<accession>A0A1F4VBV6</accession>
<comment type="similarity">
    <text evidence="1">Belongs to the D-alanine--D-alanine ligase family.</text>
</comment>
<organism evidence="5 6">
    <name type="scientific">candidate division WWE3 bacterium RIFCSPHIGHO2_02_FULL_38_14</name>
    <dbReference type="NCBI Taxonomy" id="1802620"/>
    <lineage>
        <taxon>Bacteria</taxon>
        <taxon>Katanobacteria</taxon>
    </lineage>
</organism>
<keyword evidence="2" id="KW-0436">Ligase</keyword>
<dbReference type="InterPro" id="IPR013815">
    <property type="entry name" value="ATP_grasp_subdomain_1"/>
</dbReference>
<dbReference type="PROSITE" id="PS50975">
    <property type="entry name" value="ATP_GRASP"/>
    <property type="match status" value="1"/>
</dbReference>
<name>A0A1F4VBV6_UNCKA</name>
<dbReference type="PANTHER" id="PTHR23132">
    <property type="entry name" value="D-ALANINE--D-ALANINE LIGASE"/>
    <property type="match status" value="1"/>
</dbReference>
<dbReference type="GO" id="GO:0008716">
    <property type="term" value="F:D-alanine-D-alanine ligase activity"/>
    <property type="evidence" value="ECO:0007669"/>
    <property type="project" value="InterPro"/>
</dbReference>
<dbReference type="GO" id="GO:0005524">
    <property type="term" value="F:ATP binding"/>
    <property type="evidence" value="ECO:0007669"/>
    <property type="project" value="UniProtKB-UniRule"/>
</dbReference>
<comment type="caution">
    <text evidence="5">The sequence shown here is derived from an EMBL/GenBank/DDBJ whole genome shotgun (WGS) entry which is preliminary data.</text>
</comment>
<protein>
    <recommendedName>
        <fullName evidence="4">ATP-grasp domain-containing protein</fullName>
    </recommendedName>
</protein>
<evidence type="ECO:0000256" key="2">
    <source>
        <dbReference type="ARBA" id="ARBA00022598"/>
    </source>
</evidence>
<feature type="domain" description="ATP-grasp" evidence="4">
    <location>
        <begin position="121"/>
        <end position="331"/>
    </location>
</feature>
<keyword evidence="3" id="KW-0547">Nucleotide-binding</keyword>
<dbReference type="EMBL" id="MEVD01000001">
    <property type="protein sequence ID" value="OGC54675.1"/>
    <property type="molecule type" value="Genomic_DNA"/>
</dbReference>
<dbReference type="GO" id="GO:0046872">
    <property type="term" value="F:metal ion binding"/>
    <property type="evidence" value="ECO:0007669"/>
    <property type="project" value="InterPro"/>
</dbReference>
<dbReference type="STRING" id="1802620.A3D91_03640"/>
<dbReference type="Gene3D" id="3.30.1490.20">
    <property type="entry name" value="ATP-grasp fold, A domain"/>
    <property type="match status" value="1"/>
</dbReference>
<dbReference type="Proteomes" id="UP000178127">
    <property type="component" value="Unassembled WGS sequence"/>
</dbReference>
<reference evidence="5 6" key="1">
    <citation type="journal article" date="2016" name="Nat. Commun.">
        <title>Thousands of microbial genomes shed light on interconnected biogeochemical processes in an aquifer system.</title>
        <authorList>
            <person name="Anantharaman K."/>
            <person name="Brown C.T."/>
            <person name="Hug L.A."/>
            <person name="Sharon I."/>
            <person name="Castelle C.J."/>
            <person name="Probst A.J."/>
            <person name="Thomas B.C."/>
            <person name="Singh A."/>
            <person name="Wilkins M.J."/>
            <person name="Karaoz U."/>
            <person name="Brodie E.L."/>
            <person name="Williams K.H."/>
            <person name="Hubbard S.S."/>
            <person name="Banfield J.F."/>
        </authorList>
    </citation>
    <scope>NUCLEOTIDE SEQUENCE [LARGE SCALE GENOMIC DNA]</scope>
</reference>
<dbReference type="Gene3D" id="3.30.470.20">
    <property type="entry name" value="ATP-grasp fold, B domain"/>
    <property type="match status" value="1"/>
</dbReference>